<dbReference type="Gene3D" id="3.30.450.40">
    <property type="match status" value="1"/>
</dbReference>
<accession>A0A918U5P8</accession>
<evidence type="ECO:0000313" key="4">
    <source>
        <dbReference type="EMBL" id="GGX96898.1"/>
    </source>
</evidence>
<gene>
    <name evidence="4" type="ORF">GCM10010358_58290</name>
</gene>
<name>A0A918U5P8_9ACTN</name>
<comment type="caution">
    <text evidence="4">The sequence shown here is derived from an EMBL/GenBank/DDBJ whole genome shotgun (WGS) entry which is preliminary data.</text>
</comment>
<keyword evidence="1" id="KW-0805">Transcription regulation</keyword>
<dbReference type="RefSeq" id="WP_229919610.1">
    <property type="nucleotide sequence ID" value="NZ_BMVU01000037.1"/>
</dbReference>
<dbReference type="SMART" id="SM01012">
    <property type="entry name" value="ANTAR"/>
    <property type="match status" value="1"/>
</dbReference>
<dbReference type="SUPFAM" id="SSF55781">
    <property type="entry name" value="GAF domain-like"/>
    <property type="match status" value="1"/>
</dbReference>
<sequence length="241" mass="25820">MTGHRRQERIGPLMRSVLRGASGVRTLAAVPAEDCAAALGLSGVTVSTLASDGSAELLWYARADRLGIALEDLQYTLGEGPTPDVAVQGRPVLEGDIARMPPSRWPLFLPDALHTGAAAVFALPLRIGAILYGVFTGYRTASGPLTAQQLRGALAFTDLTVLLLDHRAGAPYLPESAADLDTLHRAEVHQATGLLSARLDIPLDHALVRLRAYAYCHTQPLLEVARDVIHRHSRLDEDTSA</sequence>
<protein>
    <submittedName>
        <fullName evidence="4">GAF domain-containing protein</fullName>
    </submittedName>
</protein>
<dbReference type="Proteomes" id="UP000619244">
    <property type="component" value="Unassembled WGS sequence"/>
</dbReference>
<dbReference type="AlphaFoldDB" id="A0A918U5P8"/>
<dbReference type="EMBL" id="BMVU01000037">
    <property type="protein sequence ID" value="GGX96898.1"/>
    <property type="molecule type" value="Genomic_DNA"/>
</dbReference>
<proteinExistence type="predicted"/>
<dbReference type="Gene3D" id="1.10.10.10">
    <property type="entry name" value="Winged helix-like DNA-binding domain superfamily/Winged helix DNA-binding domain"/>
    <property type="match status" value="1"/>
</dbReference>
<reference evidence="4" key="1">
    <citation type="journal article" date="2014" name="Int. J. Syst. Evol. Microbiol.">
        <title>Complete genome sequence of Corynebacterium casei LMG S-19264T (=DSM 44701T), isolated from a smear-ripened cheese.</title>
        <authorList>
            <consortium name="US DOE Joint Genome Institute (JGI-PGF)"/>
            <person name="Walter F."/>
            <person name="Albersmeier A."/>
            <person name="Kalinowski J."/>
            <person name="Ruckert C."/>
        </authorList>
    </citation>
    <scope>NUCLEOTIDE SEQUENCE</scope>
    <source>
        <strain evidence="4">JCM 4790</strain>
    </source>
</reference>
<reference evidence="4" key="2">
    <citation type="submission" date="2020-09" db="EMBL/GenBank/DDBJ databases">
        <authorList>
            <person name="Sun Q."/>
            <person name="Ohkuma M."/>
        </authorList>
    </citation>
    <scope>NUCLEOTIDE SEQUENCE</scope>
    <source>
        <strain evidence="4">JCM 4790</strain>
    </source>
</reference>
<evidence type="ECO:0000313" key="5">
    <source>
        <dbReference type="Proteomes" id="UP000619244"/>
    </source>
</evidence>
<dbReference type="GO" id="GO:0003723">
    <property type="term" value="F:RNA binding"/>
    <property type="evidence" value="ECO:0007669"/>
    <property type="project" value="InterPro"/>
</dbReference>
<dbReference type="InterPro" id="IPR029016">
    <property type="entry name" value="GAF-like_dom_sf"/>
</dbReference>
<evidence type="ECO:0000256" key="2">
    <source>
        <dbReference type="ARBA" id="ARBA00023163"/>
    </source>
</evidence>
<dbReference type="InterPro" id="IPR005561">
    <property type="entry name" value="ANTAR"/>
</dbReference>
<keyword evidence="5" id="KW-1185">Reference proteome</keyword>
<evidence type="ECO:0000256" key="1">
    <source>
        <dbReference type="ARBA" id="ARBA00023015"/>
    </source>
</evidence>
<feature type="domain" description="ANTAR" evidence="3">
    <location>
        <begin position="146"/>
        <end position="229"/>
    </location>
</feature>
<keyword evidence="2" id="KW-0804">Transcription</keyword>
<organism evidence="4 5">
    <name type="scientific">Streptomyces minutiscleroticus</name>
    <dbReference type="NCBI Taxonomy" id="68238"/>
    <lineage>
        <taxon>Bacteria</taxon>
        <taxon>Bacillati</taxon>
        <taxon>Actinomycetota</taxon>
        <taxon>Actinomycetes</taxon>
        <taxon>Kitasatosporales</taxon>
        <taxon>Streptomycetaceae</taxon>
        <taxon>Streptomyces</taxon>
    </lineage>
</organism>
<dbReference type="InterPro" id="IPR036388">
    <property type="entry name" value="WH-like_DNA-bd_sf"/>
</dbReference>
<evidence type="ECO:0000259" key="3">
    <source>
        <dbReference type="SMART" id="SM01012"/>
    </source>
</evidence>